<name>F9U770_9GAMM</name>
<dbReference type="STRING" id="768671.ThimaDRAFT_0772"/>
<dbReference type="Proteomes" id="UP000005459">
    <property type="component" value="Unassembled WGS sequence"/>
</dbReference>
<protein>
    <recommendedName>
        <fullName evidence="3">DUF1841 domain-containing protein</fullName>
    </recommendedName>
</protein>
<evidence type="ECO:0000313" key="2">
    <source>
        <dbReference type="Proteomes" id="UP000005459"/>
    </source>
</evidence>
<proteinExistence type="predicted"/>
<gene>
    <name evidence="1" type="ORF">ThimaDRAFT_0772</name>
</gene>
<dbReference type="AlphaFoldDB" id="F9U770"/>
<sequence length="148" mass="16892">MLANDRESHRRIFITAWEKAQAGRPLEPVEAQIVEVLRRHPEYHPLMTDADKTLGRDYLPEHGESNPFLHMGLHIAILEQLSVDQPAGIRGLYSRLMQITGDPHETEHRIMECLAEALWTLQRNQAPFDAASYLECVERAAGTHRPGH</sequence>
<evidence type="ECO:0008006" key="3">
    <source>
        <dbReference type="Google" id="ProtNLM"/>
    </source>
</evidence>
<organism evidence="1 2">
    <name type="scientific">Thiocapsa marina 5811</name>
    <dbReference type="NCBI Taxonomy" id="768671"/>
    <lineage>
        <taxon>Bacteria</taxon>
        <taxon>Pseudomonadati</taxon>
        <taxon>Pseudomonadota</taxon>
        <taxon>Gammaproteobacteria</taxon>
        <taxon>Chromatiales</taxon>
        <taxon>Chromatiaceae</taxon>
        <taxon>Thiocapsa</taxon>
    </lineage>
</organism>
<dbReference type="PATRIC" id="fig|768671.3.peg.832"/>
<dbReference type="Pfam" id="PF08897">
    <property type="entry name" value="DUF1841"/>
    <property type="match status" value="1"/>
</dbReference>
<accession>F9U770</accession>
<evidence type="ECO:0000313" key="1">
    <source>
        <dbReference type="EMBL" id="EGV20096.1"/>
    </source>
</evidence>
<dbReference type="RefSeq" id="WP_007191649.1">
    <property type="nucleotide sequence ID" value="NZ_AFWV01000002.1"/>
</dbReference>
<dbReference type="eggNOG" id="ENOG50315C6">
    <property type="taxonomic scope" value="Bacteria"/>
</dbReference>
<dbReference type="EMBL" id="AFWV01000002">
    <property type="protein sequence ID" value="EGV20096.1"/>
    <property type="molecule type" value="Genomic_DNA"/>
</dbReference>
<dbReference type="InterPro" id="IPR014993">
    <property type="entry name" value="DUF1841"/>
</dbReference>
<dbReference type="OrthoDB" id="9789432at2"/>
<keyword evidence="2" id="KW-1185">Reference proteome</keyword>
<reference evidence="1 2" key="1">
    <citation type="submission" date="2011-06" db="EMBL/GenBank/DDBJ databases">
        <title>The draft genome of Thiocapsa marina 5811.</title>
        <authorList>
            <consortium name="US DOE Joint Genome Institute (JGI-PGF)"/>
            <person name="Lucas S."/>
            <person name="Han J."/>
            <person name="Cheng J.-F."/>
            <person name="Goodwin L."/>
            <person name="Pitluck S."/>
            <person name="Peters L."/>
            <person name="Land M.L."/>
            <person name="Hauser L."/>
            <person name="Vogl K."/>
            <person name="Liu Z."/>
            <person name="Imhoff J."/>
            <person name="Thiel V."/>
            <person name="Frigaard N.-U."/>
            <person name="Bryant D."/>
            <person name="Woyke T.J."/>
        </authorList>
    </citation>
    <scope>NUCLEOTIDE SEQUENCE [LARGE SCALE GENOMIC DNA]</scope>
    <source>
        <strain evidence="1 2">5811</strain>
    </source>
</reference>